<dbReference type="HOGENOM" id="CLU_2149465_0_0_1"/>
<dbReference type="EnsemblPlants" id="LPERR04G14090.3">
    <property type="protein sequence ID" value="LPERR04G14090.3"/>
    <property type="gene ID" value="LPERR04G14090"/>
</dbReference>
<reference evidence="2 3" key="1">
    <citation type="submission" date="2012-08" db="EMBL/GenBank/DDBJ databases">
        <title>Oryza genome evolution.</title>
        <authorList>
            <person name="Wing R.A."/>
        </authorList>
    </citation>
    <scope>NUCLEOTIDE SEQUENCE</scope>
</reference>
<feature type="compositionally biased region" description="Low complexity" evidence="1">
    <location>
        <begin position="64"/>
        <end position="79"/>
    </location>
</feature>
<feature type="region of interest" description="Disordered" evidence="1">
    <location>
        <begin position="21"/>
        <end position="112"/>
    </location>
</feature>
<sequence>MSSPSPAFYLSLSLSTCEGRRAAGVPEAGPGDRRQRPAAAQPVVEPRRPAGGAGATAGVGAGGRSAAHGARAAAGTGTRPQDRLPAFHQNDSTSTLQPRRLPLRQEQTRREA</sequence>
<protein>
    <submittedName>
        <fullName evidence="2">Uncharacterized protein</fullName>
    </submittedName>
</protein>
<evidence type="ECO:0000256" key="1">
    <source>
        <dbReference type="SAM" id="MobiDB-lite"/>
    </source>
</evidence>
<name>A0A0D9W6R5_9ORYZ</name>
<evidence type="ECO:0000313" key="3">
    <source>
        <dbReference type="Proteomes" id="UP000032180"/>
    </source>
</evidence>
<reference evidence="2" key="3">
    <citation type="submission" date="2015-04" db="UniProtKB">
        <authorList>
            <consortium name="EnsemblPlants"/>
        </authorList>
    </citation>
    <scope>IDENTIFICATION</scope>
</reference>
<accession>A0A0D9W6R5</accession>
<dbReference type="Proteomes" id="UP000032180">
    <property type="component" value="Chromosome 4"/>
</dbReference>
<feature type="compositionally biased region" description="Gly residues" evidence="1">
    <location>
        <begin position="51"/>
        <end position="63"/>
    </location>
</feature>
<organism evidence="2 3">
    <name type="scientific">Leersia perrieri</name>
    <dbReference type="NCBI Taxonomy" id="77586"/>
    <lineage>
        <taxon>Eukaryota</taxon>
        <taxon>Viridiplantae</taxon>
        <taxon>Streptophyta</taxon>
        <taxon>Embryophyta</taxon>
        <taxon>Tracheophyta</taxon>
        <taxon>Spermatophyta</taxon>
        <taxon>Magnoliopsida</taxon>
        <taxon>Liliopsida</taxon>
        <taxon>Poales</taxon>
        <taxon>Poaceae</taxon>
        <taxon>BOP clade</taxon>
        <taxon>Oryzoideae</taxon>
        <taxon>Oryzeae</taxon>
        <taxon>Oryzinae</taxon>
        <taxon>Leersia</taxon>
    </lineage>
</organism>
<keyword evidence="3" id="KW-1185">Reference proteome</keyword>
<proteinExistence type="predicted"/>
<reference evidence="3" key="2">
    <citation type="submission" date="2013-12" db="EMBL/GenBank/DDBJ databases">
        <authorList>
            <person name="Yu Y."/>
            <person name="Lee S."/>
            <person name="de Baynast K."/>
            <person name="Wissotski M."/>
            <person name="Liu L."/>
            <person name="Talag J."/>
            <person name="Goicoechea J."/>
            <person name="Angelova A."/>
            <person name="Jetty R."/>
            <person name="Kudrna D."/>
            <person name="Golser W."/>
            <person name="Rivera L."/>
            <person name="Zhang J."/>
            <person name="Wing R."/>
        </authorList>
    </citation>
    <scope>NUCLEOTIDE SEQUENCE</scope>
</reference>
<dbReference type="Gramene" id="LPERR04G14090.3">
    <property type="protein sequence ID" value="LPERR04G14090.3"/>
    <property type="gene ID" value="LPERR04G14090"/>
</dbReference>
<dbReference type="AlphaFoldDB" id="A0A0D9W6R5"/>
<evidence type="ECO:0000313" key="2">
    <source>
        <dbReference type="EnsemblPlants" id="LPERR04G14090.3"/>
    </source>
</evidence>